<dbReference type="SUPFAM" id="SSF46785">
    <property type="entry name" value="Winged helix' DNA-binding domain"/>
    <property type="match status" value="1"/>
</dbReference>
<name>A0A4D6WW20_9FLOR</name>
<organism evidence="1">
    <name type="scientific">Nitophyllum punctatum</name>
    <dbReference type="NCBI Taxonomy" id="158729"/>
    <lineage>
        <taxon>Eukaryota</taxon>
        <taxon>Rhodophyta</taxon>
        <taxon>Florideophyceae</taxon>
        <taxon>Rhodymeniophycidae</taxon>
        <taxon>Ceramiales</taxon>
        <taxon>Delesseriaceae</taxon>
        <taxon>Nitophylloideae</taxon>
        <taxon>Nitophyllum</taxon>
    </lineage>
</organism>
<accession>A0A4D6WW20</accession>
<dbReference type="Gene3D" id="2.60.120.10">
    <property type="entry name" value="Jelly Rolls"/>
    <property type="match status" value="1"/>
</dbReference>
<dbReference type="InterPro" id="IPR014710">
    <property type="entry name" value="RmlC-like_jellyroll"/>
</dbReference>
<dbReference type="InterPro" id="IPR036390">
    <property type="entry name" value="WH_DNA-bd_sf"/>
</dbReference>
<dbReference type="EMBL" id="MK814699">
    <property type="protein sequence ID" value="QCI07636.1"/>
    <property type="molecule type" value="Genomic_DNA"/>
</dbReference>
<reference evidence="1" key="2">
    <citation type="submission" date="2019-04" db="EMBL/GenBank/DDBJ databases">
        <authorList>
            <person name="Pasella M."/>
        </authorList>
    </citation>
    <scope>NUCLEOTIDE SEQUENCE</scope>
    <source>
        <strain evidence="1">PD2930</strain>
    </source>
</reference>
<proteinExistence type="predicted"/>
<sequence>MKWIRHLSENQIPYYIYKLHKNDHILYKTCVNKNKALIILHGTICLFEILPTQQMLPLAILNKNNIINFAKLNMTRQSYYKLLAFETTYIISFYIDHLNNQNTNQATFFLDIIESYQNTLIKYEIMNYILTHKYNKARIIQLILFFCIEFGIISQNDIYIPLSIPQTTIAIITNSNKNTINKILKQISNKILIRYSSKKIICIKNILDLDASLLF</sequence>
<geneLocation type="plastid" evidence="1"/>
<reference evidence="1" key="1">
    <citation type="journal article" date="2019" name="Mol. Phylogenet. Evol.">
        <title>Morphological evolution and classification of the red algal order Ceramiales inferred using plastid phylogenomics.</title>
        <authorList>
            <person name="Diaz-Tapia P."/>
            <person name="Pasella M.M."/>
            <person name="Verbruggen H."/>
            <person name="Maggs C.A."/>
        </authorList>
    </citation>
    <scope>NUCLEOTIDE SEQUENCE</scope>
    <source>
        <strain evidence="1">PD2930</strain>
    </source>
</reference>
<dbReference type="SUPFAM" id="SSF51206">
    <property type="entry name" value="cAMP-binding domain-like"/>
    <property type="match status" value="1"/>
</dbReference>
<protein>
    <submittedName>
        <fullName evidence="1">Global nitrogen transcriptional regulator</fullName>
    </submittedName>
</protein>
<evidence type="ECO:0000313" key="1">
    <source>
        <dbReference type="EMBL" id="QCI07636.1"/>
    </source>
</evidence>
<keyword evidence="1" id="KW-0934">Plastid</keyword>
<gene>
    <name evidence="1" type="primary">ntcA</name>
</gene>
<dbReference type="AlphaFoldDB" id="A0A4D6WW20"/>
<dbReference type="InterPro" id="IPR018490">
    <property type="entry name" value="cNMP-bd_dom_sf"/>
</dbReference>